<evidence type="ECO:0000259" key="1">
    <source>
        <dbReference type="Pfam" id="PF00535"/>
    </source>
</evidence>
<dbReference type="AlphaFoldDB" id="B7KBX5"/>
<dbReference type="Pfam" id="PF00535">
    <property type="entry name" value="Glycos_transf_2"/>
    <property type="match status" value="1"/>
</dbReference>
<dbReference type="EMBL" id="CP001291">
    <property type="protein sequence ID" value="ACK68798.1"/>
    <property type="molecule type" value="Genomic_DNA"/>
</dbReference>
<accession>B7KBX5</accession>
<keyword evidence="2" id="KW-0808">Transferase</keyword>
<protein>
    <submittedName>
        <fullName evidence="2">Glycosyl transferase family 2</fullName>
    </submittedName>
</protein>
<proteinExistence type="predicted"/>
<evidence type="ECO:0000313" key="3">
    <source>
        <dbReference type="Proteomes" id="UP000002384"/>
    </source>
</evidence>
<sequence length="361" mass="40890">MSKLPVVPAINPVPQGVKRPFWSVMIPTYNCADYLVETLKCVLEQAPSPEQMQIEVIDDCSTKDDPEAVVKEIGQGRVSFYRHPKNVGASANFTSCIQRSQGQWVHILHGDDLVRPGFYAQFRAAAEQDPSIGAGFCNYSLIDEHGIQQNCVPREKETPGIIDNWAERMFFHNHIMAPAIVVKRSVYEHLGGFHPELFHTADWEMWTRISVHYPVWYNPQLLADYRLHSASDTSKLMRTGANIANHRKAMEIIQGYMPQPIVDRLLEKANEFTARRALITARKMLDKGDKEAAQAQLREAFLCSRSFKILHQAGWIMLDMGQRKEAITCGLQSILTQPLEAANWKLLAYASLKTLSQPQTT</sequence>
<dbReference type="KEGG" id="cyc:PCC7424_0330"/>
<dbReference type="eggNOG" id="COG1215">
    <property type="taxonomic scope" value="Bacteria"/>
</dbReference>
<dbReference type="InterPro" id="IPR050834">
    <property type="entry name" value="Glycosyltransf_2"/>
</dbReference>
<reference evidence="3" key="1">
    <citation type="journal article" date="2011" name="MBio">
        <title>Novel metabolic attributes of the genus Cyanothece, comprising a group of unicellular nitrogen-fixing Cyanobacteria.</title>
        <authorList>
            <person name="Bandyopadhyay A."/>
            <person name="Elvitigala T."/>
            <person name="Welsh E."/>
            <person name="Stockel J."/>
            <person name="Liberton M."/>
            <person name="Min H."/>
            <person name="Sherman L.A."/>
            <person name="Pakrasi H.B."/>
        </authorList>
    </citation>
    <scope>NUCLEOTIDE SEQUENCE [LARGE SCALE GENOMIC DNA]</scope>
    <source>
        <strain evidence="3">PCC 7424</strain>
    </source>
</reference>
<dbReference type="Gene3D" id="3.90.550.10">
    <property type="entry name" value="Spore Coat Polysaccharide Biosynthesis Protein SpsA, Chain A"/>
    <property type="match status" value="1"/>
</dbReference>
<dbReference type="STRING" id="65393.PCC7424_0330"/>
<dbReference type="HOGENOM" id="CLU_025996_0_0_3"/>
<dbReference type="PANTHER" id="PTHR43685">
    <property type="entry name" value="GLYCOSYLTRANSFERASE"/>
    <property type="match status" value="1"/>
</dbReference>
<dbReference type="OrthoDB" id="5291101at2"/>
<name>B7KBX5_GLOC7</name>
<dbReference type="Proteomes" id="UP000002384">
    <property type="component" value="Chromosome"/>
</dbReference>
<dbReference type="CAZy" id="GT2">
    <property type="family name" value="Glycosyltransferase Family 2"/>
</dbReference>
<dbReference type="InterPro" id="IPR001173">
    <property type="entry name" value="Glyco_trans_2-like"/>
</dbReference>
<dbReference type="SUPFAM" id="SSF53448">
    <property type="entry name" value="Nucleotide-diphospho-sugar transferases"/>
    <property type="match status" value="1"/>
</dbReference>
<keyword evidence="3" id="KW-1185">Reference proteome</keyword>
<dbReference type="GO" id="GO:0016740">
    <property type="term" value="F:transferase activity"/>
    <property type="evidence" value="ECO:0007669"/>
    <property type="project" value="UniProtKB-KW"/>
</dbReference>
<dbReference type="PANTHER" id="PTHR43685:SF2">
    <property type="entry name" value="GLYCOSYLTRANSFERASE 2-LIKE DOMAIN-CONTAINING PROTEIN"/>
    <property type="match status" value="1"/>
</dbReference>
<evidence type="ECO:0000313" key="2">
    <source>
        <dbReference type="EMBL" id="ACK68798.1"/>
    </source>
</evidence>
<organism evidence="2 3">
    <name type="scientific">Gloeothece citriformis (strain PCC 7424)</name>
    <name type="common">Cyanothece sp. (strain PCC 7424)</name>
    <dbReference type="NCBI Taxonomy" id="65393"/>
    <lineage>
        <taxon>Bacteria</taxon>
        <taxon>Bacillati</taxon>
        <taxon>Cyanobacteriota</taxon>
        <taxon>Cyanophyceae</taxon>
        <taxon>Oscillatoriophycideae</taxon>
        <taxon>Chroococcales</taxon>
        <taxon>Aphanothecaceae</taxon>
        <taxon>Gloeothece</taxon>
        <taxon>Gloeothece citriformis</taxon>
    </lineage>
</organism>
<gene>
    <name evidence="2" type="ordered locus">PCC7424_0330</name>
</gene>
<dbReference type="InterPro" id="IPR029044">
    <property type="entry name" value="Nucleotide-diphossugar_trans"/>
</dbReference>
<feature type="domain" description="Glycosyltransferase 2-like" evidence="1">
    <location>
        <begin position="23"/>
        <end position="137"/>
    </location>
</feature>